<dbReference type="GeneID" id="80541694"/>
<protein>
    <submittedName>
        <fullName evidence="2">VP1</fullName>
    </submittedName>
</protein>
<organism evidence="2 3">
    <name type="scientific">Tilapia parvovirus</name>
    <dbReference type="NCBI Taxonomy" id="2660749"/>
    <lineage>
        <taxon>Viruses</taxon>
        <taxon>Monodnaviria</taxon>
        <taxon>Shotokuvirae</taxon>
        <taxon>Cossaviricota</taxon>
        <taxon>Quintoviricetes</taxon>
        <taxon>Piccovirales</taxon>
        <taxon>Parvoviridae</taxon>
        <taxon>Hamaparvovirinae</taxon>
        <taxon>Chaphamaparvovirus</taxon>
        <taxon>Chaphamaparvovirus perciform1</taxon>
    </lineage>
</organism>
<evidence type="ECO:0000313" key="3">
    <source>
        <dbReference type="Proteomes" id="UP001162002"/>
    </source>
</evidence>
<evidence type="ECO:0000313" key="2">
    <source>
        <dbReference type="EMBL" id="QNB17830.1"/>
    </source>
</evidence>
<dbReference type="RefSeq" id="YP_010802883.1">
    <property type="nucleotide sequence ID" value="NC_077066.1"/>
</dbReference>
<evidence type="ECO:0000256" key="1">
    <source>
        <dbReference type="SAM" id="MobiDB-lite"/>
    </source>
</evidence>
<sequence length="554" mass="63373">MTEFTISTLRSIYVSNDYYNYPVPTYSNDGHIRTAQDCSDTGWQIIPNILWEHFCSPKDFYEMVIKYEAIHVKGVSCKLFNMIPLQTQLAIQGTTTFTTFNNTIYMMGYRDSIYETPIFDWNSTRLKGARNLQGLYWNPVFKEGVTFNRALNVPVVSTGTNWWTYPIPCVPPTPTAADIKRQYLPMYNMNMPYGLGQAGLATEPRAGGMTGAFWDPLNRPQDLQELRPGKNAISFNWSAEECDSSIWFNLDSVALLWPYNRDYPWDHDNPQFNTNAKNAETDFFPPGFTDPRNQGDYITKQSYPQVKMRERIPNWRKWPVVPTRWWMKELQATQLLHDARWQLLYYSGAAPQQAAKYIQPIFDMHVAGTEYEMYKYPPTQWFVKMIPLFDDDNKLIRLEAQMWMQLSLHIVGKPRRSALYAPSWGPMPADLYETDDNVEYYLSDVRGRSGGARRTWLGFDAPAFLAKVPAVTDPARITSGTVWSTPSSVVAQPAMFPTLQATTTTVTRKPIMSTGFKDVISKMTGGTKTSYTRLTESDEGEWSDAGEDSSGTAT</sequence>
<name>A0A7G6BR76_9VIRU</name>
<reference evidence="2 3" key="1">
    <citation type="submission" date="2020-04" db="EMBL/GenBank/DDBJ databases">
        <title>Determination of a novel parvovirus pathogen associated with massive mortality in adult tilapia.</title>
        <authorList>
            <person name="Liu W."/>
            <person name="Zhang Y."/>
            <person name="Ma J."/>
            <person name="Jiang N."/>
            <person name="Fan Y."/>
            <person name="Zhou Y."/>
            <person name="Zeng L."/>
        </authorList>
    </citation>
    <scope>NUCLEOTIDE SEQUENCE [LARGE SCALE GENOMIC DNA]</scope>
    <source>
        <strain evidence="2 3">TiPVC20160912</strain>
    </source>
</reference>
<dbReference type="Proteomes" id="UP001162002">
    <property type="component" value="Segment"/>
</dbReference>
<feature type="region of interest" description="Disordered" evidence="1">
    <location>
        <begin position="530"/>
        <end position="554"/>
    </location>
</feature>
<keyword evidence="3" id="KW-1185">Reference proteome</keyword>
<dbReference type="KEGG" id="vg:80541694"/>
<accession>A0A7G6BR76</accession>
<feature type="compositionally biased region" description="Acidic residues" evidence="1">
    <location>
        <begin position="537"/>
        <end position="547"/>
    </location>
</feature>
<dbReference type="EMBL" id="MT393593">
    <property type="protein sequence ID" value="QNB17830.1"/>
    <property type="molecule type" value="Genomic_DNA"/>
</dbReference>
<proteinExistence type="predicted"/>